<dbReference type="InterPro" id="IPR013087">
    <property type="entry name" value="Znf_C2H2_type"/>
</dbReference>
<gene>
    <name evidence="4" type="ORF">RMAR00112_LOCUS28483</name>
</gene>
<evidence type="ECO:0000313" key="4">
    <source>
        <dbReference type="EMBL" id="CAE0060417.1"/>
    </source>
</evidence>
<evidence type="ECO:0000256" key="1">
    <source>
        <dbReference type="PROSITE-ProRule" id="PRU00042"/>
    </source>
</evidence>
<feature type="domain" description="C2H2-type" evidence="3">
    <location>
        <begin position="180"/>
        <end position="207"/>
    </location>
</feature>
<reference evidence="4" key="1">
    <citation type="submission" date="2021-01" db="EMBL/GenBank/DDBJ databases">
        <authorList>
            <person name="Corre E."/>
            <person name="Pelletier E."/>
            <person name="Niang G."/>
            <person name="Scheremetjew M."/>
            <person name="Finn R."/>
            <person name="Kale V."/>
            <person name="Holt S."/>
            <person name="Cochrane G."/>
            <person name="Meng A."/>
            <person name="Brown T."/>
            <person name="Cohen L."/>
        </authorList>
    </citation>
    <scope>NUCLEOTIDE SEQUENCE</scope>
    <source>
        <strain evidence="4">CCMP 769</strain>
    </source>
</reference>
<feature type="compositionally biased region" description="Polar residues" evidence="2">
    <location>
        <begin position="20"/>
        <end position="32"/>
    </location>
</feature>
<dbReference type="EMBL" id="HBHW01037046">
    <property type="protein sequence ID" value="CAE0060417.1"/>
    <property type="molecule type" value="Transcribed_RNA"/>
</dbReference>
<evidence type="ECO:0000259" key="3">
    <source>
        <dbReference type="PROSITE" id="PS50157"/>
    </source>
</evidence>
<dbReference type="PROSITE" id="PS50157">
    <property type="entry name" value="ZINC_FINGER_C2H2_2"/>
    <property type="match status" value="1"/>
</dbReference>
<dbReference type="SMART" id="SM00355">
    <property type="entry name" value="ZnF_C2H2"/>
    <property type="match status" value="2"/>
</dbReference>
<dbReference type="Gene3D" id="3.30.160.60">
    <property type="entry name" value="Classic Zinc Finger"/>
    <property type="match status" value="1"/>
</dbReference>
<feature type="region of interest" description="Disordered" evidence="2">
    <location>
        <begin position="13"/>
        <end position="34"/>
    </location>
</feature>
<name>A0A7S3A4X0_9RHOD</name>
<evidence type="ECO:0000256" key="2">
    <source>
        <dbReference type="SAM" id="MobiDB-lite"/>
    </source>
</evidence>
<keyword evidence="1" id="KW-0863">Zinc-finger</keyword>
<dbReference type="InterPro" id="IPR036236">
    <property type="entry name" value="Znf_C2H2_sf"/>
</dbReference>
<keyword evidence="1" id="KW-0479">Metal-binding</keyword>
<dbReference type="AlphaFoldDB" id="A0A7S3A4X0"/>
<keyword evidence="1" id="KW-0862">Zinc</keyword>
<dbReference type="GO" id="GO:0008270">
    <property type="term" value="F:zinc ion binding"/>
    <property type="evidence" value="ECO:0007669"/>
    <property type="project" value="UniProtKB-KW"/>
</dbReference>
<feature type="region of interest" description="Disordered" evidence="2">
    <location>
        <begin position="149"/>
        <end position="178"/>
    </location>
</feature>
<organism evidence="4">
    <name type="scientific">Rhodosorus marinus</name>
    <dbReference type="NCBI Taxonomy" id="101924"/>
    <lineage>
        <taxon>Eukaryota</taxon>
        <taxon>Rhodophyta</taxon>
        <taxon>Stylonematophyceae</taxon>
        <taxon>Stylonematales</taxon>
        <taxon>Stylonemataceae</taxon>
        <taxon>Rhodosorus</taxon>
    </lineage>
</organism>
<dbReference type="SUPFAM" id="SSF57667">
    <property type="entry name" value="beta-beta-alpha zinc fingers"/>
    <property type="match status" value="1"/>
</dbReference>
<feature type="compositionally biased region" description="Polar residues" evidence="2">
    <location>
        <begin position="162"/>
        <end position="175"/>
    </location>
</feature>
<protein>
    <recommendedName>
        <fullName evidence="3">C2H2-type domain-containing protein</fullName>
    </recommendedName>
</protein>
<proteinExistence type="predicted"/>
<dbReference type="PROSITE" id="PS00028">
    <property type="entry name" value="ZINC_FINGER_C2H2_1"/>
    <property type="match status" value="2"/>
</dbReference>
<accession>A0A7S3A4X0</accession>
<sequence>MLSLDFADYVMSSEGDGGPLQNQPQGATSSRSIGEREFMQVLDEVLQSVAGLEPPRVGENEPRVIEVPPSFPAEVEPKDVQLDSALVAVDDSSMLDVSQGVQEEKLVLDEQAQGHEQKPMDADFHVQGFDTLIMQSDEGEALNLDNLDKLENLPSTPPLASASANTPESPTTGSGSVDDRTCKICGKRVRYPYLLKIHNIAHTDLKQHQCQYCDFRCKWRSSMTYHVNKFHNPNRSEKGSALKMHPP</sequence>